<evidence type="ECO:0000256" key="4">
    <source>
        <dbReference type="ARBA" id="ARBA00022989"/>
    </source>
</evidence>
<evidence type="ECO:0000256" key="5">
    <source>
        <dbReference type="ARBA" id="ARBA00023065"/>
    </source>
</evidence>
<dbReference type="EMBL" id="KN847319">
    <property type="protein sequence ID" value="KIW55605.1"/>
    <property type="molecule type" value="Genomic_DNA"/>
</dbReference>
<dbReference type="GO" id="GO:0005886">
    <property type="term" value="C:plasma membrane"/>
    <property type="evidence" value="ECO:0007669"/>
    <property type="project" value="TreeGrafter"/>
</dbReference>
<dbReference type="PANTHER" id="PTHR32361">
    <property type="entry name" value="FERRIC/CUPRIC REDUCTASE TRANSMEMBRANE COMPONENT"/>
    <property type="match status" value="1"/>
</dbReference>
<dbReference type="Pfam" id="PF01794">
    <property type="entry name" value="Ferric_reduct"/>
    <property type="match status" value="1"/>
</dbReference>
<dbReference type="SFLD" id="SFLDS00052">
    <property type="entry name" value="Ferric_Reductase_Domain"/>
    <property type="match status" value="1"/>
</dbReference>
<evidence type="ECO:0000256" key="1">
    <source>
        <dbReference type="ARBA" id="ARBA00004141"/>
    </source>
</evidence>
<dbReference type="InterPro" id="IPR039261">
    <property type="entry name" value="FNR_nucleotide-bd"/>
</dbReference>
<feature type="transmembrane region" description="Helical" evidence="8">
    <location>
        <begin position="176"/>
        <end position="199"/>
    </location>
</feature>
<dbReference type="GO" id="GO:0000293">
    <property type="term" value="F:ferric-chelate reductase activity"/>
    <property type="evidence" value="ECO:0007669"/>
    <property type="project" value="TreeGrafter"/>
</dbReference>
<keyword evidence="12" id="KW-1185">Reference proteome</keyword>
<feature type="transmembrane region" description="Helical" evidence="8">
    <location>
        <begin position="320"/>
        <end position="340"/>
    </location>
</feature>
<dbReference type="AlphaFoldDB" id="A0A0D2ELQ1"/>
<organism evidence="11 12">
    <name type="scientific">Exophiala xenobiotica</name>
    <dbReference type="NCBI Taxonomy" id="348802"/>
    <lineage>
        <taxon>Eukaryota</taxon>
        <taxon>Fungi</taxon>
        <taxon>Dikarya</taxon>
        <taxon>Ascomycota</taxon>
        <taxon>Pezizomycotina</taxon>
        <taxon>Eurotiomycetes</taxon>
        <taxon>Chaetothyriomycetidae</taxon>
        <taxon>Chaetothyriales</taxon>
        <taxon>Herpotrichiellaceae</taxon>
        <taxon>Exophiala</taxon>
    </lineage>
</organism>
<keyword evidence="3 8" id="KW-0812">Transmembrane</keyword>
<dbReference type="InterPro" id="IPR013130">
    <property type="entry name" value="Fe3_Rdtase_TM_dom"/>
</dbReference>
<dbReference type="GeneID" id="25326244"/>
<keyword evidence="9" id="KW-0732">Signal</keyword>
<evidence type="ECO:0000313" key="11">
    <source>
        <dbReference type="EMBL" id="KIW55605.1"/>
    </source>
</evidence>
<comment type="subcellular location">
    <subcellularLocation>
        <location evidence="1">Membrane</location>
        <topology evidence="1">Multi-pass membrane protein</topology>
    </subcellularLocation>
</comment>
<dbReference type="Proteomes" id="UP000054342">
    <property type="component" value="Unassembled WGS sequence"/>
</dbReference>
<evidence type="ECO:0000256" key="6">
    <source>
        <dbReference type="ARBA" id="ARBA00023136"/>
    </source>
</evidence>
<feature type="transmembrane region" description="Helical" evidence="8">
    <location>
        <begin position="276"/>
        <end position="295"/>
    </location>
</feature>
<dbReference type="RefSeq" id="XP_013316189.1">
    <property type="nucleotide sequence ID" value="XM_013460735.1"/>
</dbReference>
<dbReference type="OrthoDB" id="167398at2759"/>
<feature type="transmembrane region" description="Helical" evidence="8">
    <location>
        <begin position="239"/>
        <end position="256"/>
    </location>
</feature>
<dbReference type="STRING" id="348802.A0A0D2ELQ1"/>
<evidence type="ECO:0000256" key="7">
    <source>
        <dbReference type="SAM" id="MobiDB-lite"/>
    </source>
</evidence>
<feature type="transmembrane region" description="Helical" evidence="8">
    <location>
        <begin position="383"/>
        <end position="403"/>
    </location>
</feature>
<dbReference type="Gene3D" id="3.40.50.80">
    <property type="entry name" value="Nucleotide-binding domain of ferredoxin-NADP reductase (FNR) module"/>
    <property type="match status" value="1"/>
</dbReference>
<feature type="transmembrane region" description="Helical" evidence="8">
    <location>
        <begin position="409"/>
        <end position="426"/>
    </location>
</feature>
<feature type="chain" id="PRO_5002252365" description="Ferric oxidoreductase domain-containing protein" evidence="9">
    <location>
        <begin position="20"/>
        <end position="751"/>
    </location>
</feature>
<accession>A0A0D2ELQ1</accession>
<dbReference type="SFLD" id="SFLDG01168">
    <property type="entry name" value="Ferric_reductase_subgroup_(FRE"/>
    <property type="match status" value="1"/>
</dbReference>
<sequence length="751" mass="83317">MKHSAHIWLLGLLATVSFAGETGLTGFHANIYDPYCATACLRSLNGMTLDCSSEGVTVGMVTFQTSTECYAQNTPFLTSVAWCVHTKCATHHPSASLLEYWWDMQVTGQKAAGVEAVPAKWTYGDTLAHVTEAPTLQLSATDTVLNTTSLVAPSTYEMQYNVLYGVQREGTVENGYGIAILVTGFGTPVLLTWLGYVPVISTLIHNLKPHLVWPSTIGTYHVRPLPYLLGNAPTVGQSLYIALFIILNIILTSVNYESRQPNAWYATRWREIVAFVLYRTGNFAYIMAPLVFLFAGRNNILLCKYLTNWSHSTYILLHRWIARIFTFQALLHSVLALVLYCEEGMYDMEHTKPYWSWGIVATVCTVVLCFFSGLYIRALFYEAWLLVHIVLSVIVVVACWYHAYDLYAYLGGYCYWLYAVSAVWAFDRVARIVRVLHTGPRRAVVTELGGNINGEAAYVRFDIPGVRWGLEPGNHAYFYFPTLHPLRPWENHPFSLLPTALLGQSHYLGKTADRRSTEDDHNSTDQKQIQQVQIHHGADADAHADPEKNKHGALTVTARTHTRLTNVVRDGPRPHPTAPTAGLTLFIRKGKGAKGMTRLLHADQSLLTFIEGPYPNNNRGTTQVLRCDRLLLIAGGIGITAIVPFVAHHRNVKLAWSLKESAKCLVDELLGVSTVNSVLGALADADKEVRIGKRLDIARLLAAEVETGWQSVGVVVSGPGSLCDHVRAAVVAAAKQNPKTVFELEVEAYSW</sequence>
<feature type="transmembrane region" description="Helical" evidence="8">
    <location>
        <begin position="355"/>
        <end position="376"/>
    </location>
</feature>
<proteinExistence type="predicted"/>
<feature type="domain" description="Ferric oxidoreductase" evidence="10">
    <location>
        <begin position="280"/>
        <end position="399"/>
    </location>
</feature>
<dbReference type="PANTHER" id="PTHR32361:SF9">
    <property type="entry name" value="FERRIC REDUCTASE TRANSMEMBRANE COMPONENT 3-RELATED"/>
    <property type="match status" value="1"/>
</dbReference>
<feature type="compositionally biased region" description="Basic and acidic residues" evidence="7">
    <location>
        <begin position="512"/>
        <end position="524"/>
    </location>
</feature>
<dbReference type="GO" id="GO:0015677">
    <property type="term" value="P:copper ion import"/>
    <property type="evidence" value="ECO:0007669"/>
    <property type="project" value="TreeGrafter"/>
</dbReference>
<evidence type="ECO:0000256" key="9">
    <source>
        <dbReference type="SAM" id="SignalP"/>
    </source>
</evidence>
<evidence type="ECO:0000256" key="8">
    <source>
        <dbReference type="SAM" id="Phobius"/>
    </source>
</evidence>
<feature type="compositionally biased region" description="Basic and acidic residues" evidence="7">
    <location>
        <begin position="536"/>
        <end position="547"/>
    </location>
</feature>
<dbReference type="HOGENOM" id="CLU_010365_2_0_1"/>
<keyword evidence="6 8" id="KW-0472">Membrane</keyword>
<dbReference type="GO" id="GO:0006879">
    <property type="term" value="P:intracellular iron ion homeostasis"/>
    <property type="evidence" value="ECO:0007669"/>
    <property type="project" value="TreeGrafter"/>
</dbReference>
<protein>
    <recommendedName>
        <fullName evidence="10">Ferric oxidoreductase domain-containing protein</fullName>
    </recommendedName>
</protein>
<dbReference type="SUPFAM" id="SSF52343">
    <property type="entry name" value="Ferredoxin reductase-like, C-terminal NADP-linked domain"/>
    <property type="match status" value="1"/>
</dbReference>
<name>A0A0D2ELQ1_9EURO</name>
<reference evidence="11 12" key="1">
    <citation type="submission" date="2015-01" db="EMBL/GenBank/DDBJ databases">
        <title>The Genome Sequence of Exophiala xenobiotica CBS118157.</title>
        <authorList>
            <consortium name="The Broad Institute Genomics Platform"/>
            <person name="Cuomo C."/>
            <person name="de Hoog S."/>
            <person name="Gorbushina A."/>
            <person name="Stielow B."/>
            <person name="Teixiera M."/>
            <person name="Abouelleil A."/>
            <person name="Chapman S.B."/>
            <person name="Priest M."/>
            <person name="Young S.K."/>
            <person name="Wortman J."/>
            <person name="Nusbaum C."/>
            <person name="Birren B."/>
        </authorList>
    </citation>
    <scope>NUCLEOTIDE SEQUENCE [LARGE SCALE GENOMIC DNA]</scope>
    <source>
        <strain evidence="11 12">CBS 118157</strain>
    </source>
</reference>
<dbReference type="InterPro" id="IPR051410">
    <property type="entry name" value="Ferric/Cupric_Reductase"/>
</dbReference>
<feature type="region of interest" description="Disordered" evidence="7">
    <location>
        <begin position="512"/>
        <end position="547"/>
    </location>
</feature>
<keyword evidence="2" id="KW-0813">Transport</keyword>
<evidence type="ECO:0000313" key="12">
    <source>
        <dbReference type="Proteomes" id="UP000054342"/>
    </source>
</evidence>
<evidence type="ECO:0000256" key="2">
    <source>
        <dbReference type="ARBA" id="ARBA00022448"/>
    </source>
</evidence>
<dbReference type="GO" id="GO:0006826">
    <property type="term" value="P:iron ion transport"/>
    <property type="evidence" value="ECO:0007669"/>
    <property type="project" value="TreeGrafter"/>
</dbReference>
<dbReference type="CDD" id="cd06186">
    <property type="entry name" value="NOX_Duox_like_FAD_NADP"/>
    <property type="match status" value="1"/>
</dbReference>
<feature type="signal peptide" evidence="9">
    <location>
        <begin position="1"/>
        <end position="19"/>
    </location>
</feature>
<evidence type="ECO:0000256" key="3">
    <source>
        <dbReference type="ARBA" id="ARBA00022692"/>
    </source>
</evidence>
<keyword evidence="4 8" id="KW-1133">Transmembrane helix</keyword>
<gene>
    <name evidence="11" type="ORF">PV05_04336</name>
</gene>
<evidence type="ECO:0000259" key="10">
    <source>
        <dbReference type="Pfam" id="PF01794"/>
    </source>
</evidence>
<keyword evidence="5" id="KW-0406">Ion transport</keyword>